<evidence type="ECO:0000256" key="6">
    <source>
        <dbReference type="ARBA" id="ARBA00023012"/>
    </source>
</evidence>
<dbReference type="NCBIfam" id="TIGR00229">
    <property type="entry name" value="sensory_box"/>
    <property type="match status" value="1"/>
</dbReference>
<feature type="coiled-coil region" evidence="7">
    <location>
        <begin position="146"/>
        <end position="173"/>
    </location>
</feature>
<keyword evidence="4" id="KW-0808">Transferase</keyword>
<reference evidence="10 12" key="1">
    <citation type="submission" date="2019-08" db="EMBL/GenBank/DDBJ databases">
        <title>Comparative genome analysis confer to the adaptation heavy metal polluted environment.</title>
        <authorList>
            <person name="Li Y."/>
        </authorList>
    </citation>
    <scope>NUCLEOTIDE SEQUENCE [LARGE SCALE GENOMIC DNA]</scope>
    <source>
        <strain evidence="10 12">P2</strain>
    </source>
</reference>
<dbReference type="SUPFAM" id="SSF55874">
    <property type="entry name" value="ATPase domain of HSP90 chaperone/DNA topoisomerase II/histidine kinase"/>
    <property type="match status" value="1"/>
</dbReference>
<evidence type="ECO:0000256" key="7">
    <source>
        <dbReference type="SAM" id="Coils"/>
    </source>
</evidence>
<dbReference type="SMART" id="SM00388">
    <property type="entry name" value="HisKA"/>
    <property type="match status" value="1"/>
</dbReference>
<organism evidence="10 12">
    <name type="scientific">Mucilaginibacter rubeus</name>
    <dbReference type="NCBI Taxonomy" id="2027860"/>
    <lineage>
        <taxon>Bacteria</taxon>
        <taxon>Pseudomonadati</taxon>
        <taxon>Bacteroidota</taxon>
        <taxon>Sphingobacteriia</taxon>
        <taxon>Sphingobacteriales</taxon>
        <taxon>Sphingobacteriaceae</taxon>
        <taxon>Mucilaginibacter</taxon>
    </lineage>
</organism>
<dbReference type="PANTHER" id="PTHR43711:SF26">
    <property type="entry name" value="SENSOR HISTIDINE KINASE RCSC"/>
    <property type="match status" value="1"/>
</dbReference>
<feature type="domain" description="Histidine kinase" evidence="8">
    <location>
        <begin position="180"/>
        <end position="395"/>
    </location>
</feature>
<reference evidence="11 13" key="2">
    <citation type="submission" date="2021-03" db="EMBL/GenBank/DDBJ databases">
        <title>Mucilaginibacter strains isolated from gold and copper mining confer multi heavy-metal resistance.</title>
        <authorList>
            <person name="Li Y."/>
        </authorList>
    </citation>
    <scope>NUCLEOTIDE SEQUENCE [LARGE SCALE GENOMIC DNA]</scope>
    <source>
        <strain evidence="11 13">P2-4</strain>
    </source>
</reference>
<keyword evidence="7" id="KW-0175">Coiled coil</keyword>
<dbReference type="Gene3D" id="3.30.565.10">
    <property type="entry name" value="Histidine kinase-like ATPase, C-terminal domain"/>
    <property type="match status" value="1"/>
</dbReference>
<dbReference type="PANTHER" id="PTHR43711">
    <property type="entry name" value="TWO-COMPONENT HISTIDINE KINASE"/>
    <property type="match status" value="1"/>
</dbReference>
<dbReference type="CDD" id="cd00075">
    <property type="entry name" value="HATPase"/>
    <property type="match status" value="1"/>
</dbReference>
<dbReference type="Pfam" id="PF00512">
    <property type="entry name" value="HisKA"/>
    <property type="match status" value="1"/>
</dbReference>
<evidence type="ECO:0000313" key="11">
    <source>
        <dbReference type="EMBL" id="QTE47648.1"/>
    </source>
</evidence>
<evidence type="ECO:0000256" key="4">
    <source>
        <dbReference type="ARBA" id="ARBA00022679"/>
    </source>
</evidence>
<sequence>MNDLNFLKAVIQHVIDGIIIIDKTGQIIYANPAADELFGYQSGELCSLNVDYLMPVQARISHNRSIDVYIETGYAKIINKGREIVALRKDGSSFPARLSVSEVLFKQQAVYAGVIHDLSLEKEVEEQQRQYTSELETIVEKRTTFLKNIVQTLEQAKEEVNASLNKEKEVNKMKTRFVSIASHEFRTPLSRIQLSASLIERYFERLDKGKIFEHLAKIKGAVTDLTGILNDFLSIERIESGSVNVHRVIFNLGALIKEIAAEMSLLKKANQQIIVNDDIDTINVKLDNQLIRDCLINLISNAIKYSGEDGIININAQLVEGACTISIRDNGMGIPTEDCDSIFQPFFRAGNTTDIEGTGLGLNIVKRYVELMNGRISFNTSLRNGTVFEMKFPAQ</sequence>
<dbReference type="PROSITE" id="PS50109">
    <property type="entry name" value="HIS_KIN"/>
    <property type="match status" value="1"/>
</dbReference>
<comment type="catalytic activity">
    <reaction evidence="1">
        <text>ATP + protein L-histidine = ADP + protein N-phospho-L-histidine.</text>
        <dbReference type="EC" id="2.7.13.3"/>
    </reaction>
</comment>
<dbReference type="AlphaFoldDB" id="A0AAE6JDU8"/>
<dbReference type="EMBL" id="CP071880">
    <property type="protein sequence ID" value="QTE47648.1"/>
    <property type="molecule type" value="Genomic_DNA"/>
</dbReference>
<evidence type="ECO:0000256" key="1">
    <source>
        <dbReference type="ARBA" id="ARBA00000085"/>
    </source>
</evidence>
<dbReference type="RefSeq" id="WP_112653679.1">
    <property type="nucleotide sequence ID" value="NZ_CP043451.1"/>
</dbReference>
<dbReference type="CDD" id="cd00082">
    <property type="entry name" value="HisKA"/>
    <property type="match status" value="1"/>
</dbReference>
<evidence type="ECO:0000313" key="10">
    <source>
        <dbReference type="EMBL" id="QEM03586.1"/>
    </source>
</evidence>
<dbReference type="CDD" id="cd00130">
    <property type="entry name" value="PAS"/>
    <property type="match status" value="1"/>
</dbReference>
<dbReference type="InterPro" id="IPR003594">
    <property type="entry name" value="HATPase_dom"/>
</dbReference>
<dbReference type="Proteomes" id="UP000663940">
    <property type="component" value="Chromosome"/>
</dbReference>
<protein>
    <recommendedName>
        <fullName evidence="2">histidine kinase</fullName>
        <ecNumber evidence="2">2.7.13.3</ecNumber>
    </recommendedName>
</protein>
<proteinExistence type="predicted"/>
<dbReference type="SMART" id="SM00387">
    <property type="entry name" value="HATPase_c"/>
    <property type="match status" value="1"/>
</dbReference>
<dbReference type="EMBL" id="CP043451">
    <property type="protein sequence ID" value="QEM03586.1"/>
    <property type="molecule type" value="Genomic_DNA"/>
</dbReference>
<evidence type="ECO:0000313" key="12">
    <source>
        <dbReference type="Proteomes" id="UP000250557"/>
    </source>
</evidence>
<dbReference type="Pfam" id="PF00989">
    <property type="entry name" value="PAS"/>
    <property type="match status" value="1"/>
</dbReference>
<keyword evidence="6" id="KW-0902">Two-component regulatory system</keyword>
<dbReference type="GO" id="GO:0000155">
    <property type="term" value="F:phosphorelay sensor kinase activity"/>
    <property type="evidence" value="ECO:0007669"/>
    <property type="project" value="InterPro"/>
</dbReference>
<evidence type="ECO:0000259" key="9">
    <source>
        <dbReference type="PROSITE" id="PS50112"/>
    </source>
</evidence>
<dbReference type="GO" id="GO:0006355">
    <property type="term" value="P:regulation of DNA-templated transcription"/>
    <property type="evidence" value="ECO:0007669"/>
    <property type="project" value="InterPro"/>
</dbReference>
<dbReference type="FunFam" id="3.30.565.10:FF:000006">
    <property type="entry name" value="Sensor histidine kinase WalK"/>
    <property type="match status" value="1"/>
</dbReference>
<keyword evidence="3" id="KW-0597">Phosphoprotein</keyword>
<evidence type="ECO:0000256" key="2">
    <source>
        <dbReference type="ARBA" id="ARBA00012438"/>
    </source>
</evidence>
<dbReference type="Pfam" id="PF02518">
    <property type="entry name" value="HATPase_c"/>
    <property type="match status" value="1"/>
</dbReference>
<keyword evidence="13" id="KW-1185">Reference proteome</keyword>
<dbReference type="SUPFAM" id="SSF47384">
    <property type="entry name" value="Homodimeric domain of signal transducing histidine kinase"/>
    <property type="match status" value="1"/>
</dbReference>
<dbReference type="SUPFAM" id="SSF55785">
    <property type="entry name" value="PYP-like sensor domain (PAS domain)"/>
    <property type="match status" value="1"/>
</dbReference>
<dbReference type="Gene3D" id="1.10.287.130">
    <property type="match status" value="1"/>
</dbReference>
<dbReference type="InterPro" id="IPR036890">
    <property type="entry name" value="HATPase_C_sf"/>
</dbReference>
<evidence type="ECO:0000259" key="8">
    <source>
        <dbReference type="PROSITE" id="PS50109"/>
    </source>
</evidence>
<dbReference type="InterPro" id="IPR003661">
    <property type="entry name" value="HisK_dim/P_dom"/>
</dbReference>
<feature type="domain" description="PAS" evidence="9">
    <location>
        <begin position="3"/>
        <end position="55"/>
    </location>
</feature>
<dbReference type="InterPro" id="IPR035965">
    <property type="entry name" value="PAS-like_dom_sf"/>
</dbReference>
<evidence type="ECO:0000256" key="5">
    <source>
        <dbReference type="ARBA" id="ARBA00022777"/>
    </source>
</evidence>
<dbReference type="InterPro" id="IPR005467">
    <property type="entry name" value="His_kinase_dom"/>
</dbReference>
<gene>
    <name evidence="10" type="ORF">DIU31_008670</name>
    <name evidence="11" type="ORF">J3L21_18980</name>
</gene>
<dbReference type="EC" id="2.7.13.3" evidence="2"/>
<dbReference type="InterPro" id="IPR004358">
    <property type="entry name" value="Sig_transdc_His_kin-like_C"/>
</dbReference>
<name>A0AAE6JDU8_9SPHI</name>
<dbReference type="Proteomes" id="UP000250557">
    <property type="component" value="Chromosome"/>
</dbReference>
<dbReference type="PRINTS" id="PR00344">
    <property type="entry name" value="BCTRLSENSOR"/>
</dbReference>
<dbReference type="InterPro" id="IPR013767">
    <property type="entry name" value="PAS_fold"/>
</dbReference>
<dbReference type="PROSITE" id="PS50112">
    <property type="entry name" value="PAS"/>
    <property type="match status" value="1"/>
</dbReference>
<accession>A0AAE6JDU8</accession>
<evidence type="ECO:0000256" key="3">
    <source>
        <dbReference type="ARBA" id="ARBA00022553"/>
    </source>
</evidence>
<dbReference type="Gene3D" id="3.30.450.20">
    <property type="entry name" value="PAS domain"/>
    <property type="match status" value="1"/>
</dbReference>
<dbReference type="InterPro" id="IPR050736">
    <property type="entry name" value="Sensor_HK_Regulatory"/>
</dbReference>
<evidence type="ECO:0000313" key="13">
    <source>
        <dbReference type="Proteomes" id="UP000663940"/>
    </source>
</evidence>
<keyword evidence="5" id="KW-0418">Kinase</keyword>
<dbReference type="SMART" id="SM00091">
    <property type="entry name" value="PAS"/>
    <property type="match status" value="1"/>
</dbReference>
<dbReference type="InterPro" id="IPR036097">
    <property type="entry name" value="HisK_dim/P_sf"/>
</dbReference>
<dbReference type="InterPro" id="IPR000014">
    <property type="entry name" value="PAS"/>
</dbReference>